<feature type="domain" description="Pseudouridine synthase RsuA/RluA-like" evidence="6">
    <location>
        <begin position="20"/>
        <end position="180"/>
    </location>
</feature>
<evidence type="ECO:0000313" key="8">
    <source>
        <dbReference type="Proteomes" id="UP000321685"/>
    </source>
</evidence>
<dbReference type="CDD" id="cd02869">
    <property type="entry name" value="PseudoU_synth_RluA_like"/>
    <property type="match status" value="1"/>
</dbReference>
<dbReference type="AlphaFoldDB" id="A0A511DPF5"/>
<comment type="similarity">
    <text evidence="2">Belongs to the pseudouridine synthase RluA family.</text>
</comment>
<dbReference type="InterPro" id="IPR050188">
    <property type="entry name" value="RluA_PseudoU_synthase"/>
</dbReference>
<gene>
    <name evidence="7" type="primary">rluA</name>
    <name evidence="7" type="ORF">PSU4_46380</name>
</gene>
<sequence>MSRWSELRAETVLWEDESCLVVDKPAGLSVMGERHDTDLVTIAADGGEDLRWVNRIDKVTSGAVLLAKTTQAHGALTRQFQQRTVAKTYLAVCRPGGFPASATVELPLMTAGSGKIRVAADRDHIRFEDGRWFIRREDEHSRKSFASRTECTSLFDDGESVVVRAHPVTGRRHQIRVHLAWVGHAIVGDPLFMRKTDPPQPRTYLHSFRVGFRSPAGEDVTVEAVPPADFWAPVPTAAGADLVDVARGR</sequence>
<evidence type="ECO:0000313" key="7">
    <source>
        <dbReference type="EMBL" id="GEL25684.1"/>
    </source>
</evidence>
<evidence type="ECO:0000256" key="4">
    <source>
        <dbReference type="ARBA" id="ARBA00031870"/>
    </source>
</evidence>
<comment type="caution">
    <text evidence="7">The sequence shown here is derived from an EMBL/GenBank/DDBJ whole genome shotgun (WGS) entry which is preliminary data.</text>
</comment>
<dbReference type="RefSeq" id="WP_147112341.1">
    <property type="nucleotide sequence ID" value="NZ_BJVJ01000061.1"/>
</dbReference>
<proteinExistence type="inferred from homology"/>
<accession>A0A511DPF5</accession>
<dbReference type="GO" id="GO:0140098">
    <property type="term" value="F:catalytic activity, acting on RNA"/>
    <property type="evidence" value="ECO:0007669"/>
    <property type="project" value="UniProtKB-ARBA"/>
</dbReference>
<organism evidence="7 8">
    <name type="scientific">Pseudonocardia sulfidoxydans NBRC 16205</name>
    <dbReference type="NCBI Taxonomy" id="1223511"/>
    <lineage>
        <taxon>Bacteria</taxon>
        <taxon>Bacillati</taxon>
        <taxon>Actinomycetota</taxon>
        <taxon>Actinomycetes</taxon>
        <taxon>Pseudonocardiales</taxon>
        <taxon>Pseudonocardiaceae</taxon>
        <taxon>Pseudonocardia</taxon>
    </lineage>
</organism>
<dbReference type="InterPro" id="IPR020103">
    <property type="entry name" value="PsdUridine_synth_cat_dom_sf"/>
</dbReference>
<keyword evidence="8" id="KW-1185">Reference proteome</keyword>
<evidence type="ECO:0000256" key="3">
    <source>
        <dbReference type="ARBA" id="ARBA00023235"/>
    </source>
</evidence>
<dbReference type="SUPFAM" id="SSF55120">
    <property type="entry name" value="Pseudouridine synthase"/>
    <property type="match status" value="1"/>
</dbReference>
<comment type="catalytic activity">
    <reaction evidence="1">
        <text>a uridine in RNA = a pseudouridine in RNA</text>
        <dbReference type="Rhea" id="RHEA:48348"/>
        <dbReference type="Rhea" id="RHEA-COMP:12068"/>
        <dbReference type="Rhea" id="RHEA-COMP:12069"/>
        <dbReference type="ChEBI" id="CHEBI:65314"/>
        <dbReference type="ChEBI" id="CHEBI:65315"/>
    </reaction>
</comment>
<dbReference type="Proteomes" id="UP000321685">
    <property type="component" value="Unassembled WGS sequence"/>
</dbReference>
<dbReference type="OrthoDB" id="9807829at2"/>
<keyword evidence="3" id="KW-0413">Isomerase</keyword>
<evidence type="ECO:0000256" key="2">
    <source>
        <dbReference type="ARBA" id="ARBA00010876"/>
    </source>
</evidence>
<dbReference type="PANTHER" id="PTHR21600:SF44">
    <property type="entry name" value="RIBOSOMAL LARGE SUBUNIT PSEUDOURIDINE SYNTHASE D"/>
    <property type="match status" value="1"/>
</dbReference>
<dbReference type="GO" id="GO:0003723">
    <property type="term" value="F:RNA binding"/>
    <property type="evidence" value="ECO:0007669"/>
    <property type="project" value="InterPro"/>
</dbReference>
<dbReference type="InterPro" id="IPR006145">
    <property type="entry name" value="PsdUridine_synth_RsuA/RluA"/>
</dbReference>
<dbReference type="InterPro" id="IPR006224">
    <property type="entry name" value="PsdUridine_synth_RluA-like_CS"/>
</dbReference>
<evidence type="ECO:0000259" key="6">
    <source>
        <dbReference type="Pfam" id="PF00849"/>
    </source>
</evidence>
<dbReference type="GO" id="GO:0009982">
    <property type="term" value="F:pseudouridine synthase activity"/>
    <property type="evidence" value="ECO:0007669"/>
    <property type="project" value="InterPro"/>
</dbReference>
<dbReference type="EMBL" id="BJVJ01000061">
    <property type="protein sequence ID" value="GEL25684.1"/>
    <property type="molecule type" value="Genomic_DNA"/>
</dbReference>
<dbReference type="PANTHER" id="PTHR21600">
    <property type="entry name" value="MITOCHONDRIAL RNA PSEUDOURIDINE SYNTHASE"/>
    <property type="match status" value="1"/>
</dbReference>
<evidence type="ECO:0000256" key="5">
    <source>
        <dbReference type="ARBA" id="ARBA00033164"/>
    </source>
</evidence>
<dbReference type="GO" id="GO:0000455">
    <property type="term" value="P:enzyme-directed rRNA pseudouridine synthesis"/>
    <property type="evidence" value="ECO:0007669"/>
    <property type="project" value="TreeGrafter"/>
</dbReference>
<reference evidence="7 8" key="1">
    <citation type="submission" date="2019-07" db="EMBL/GenBank/DDBJ databases">
        <title>Whole genome shotgun sequence of Pseudonocardia sulfidoxydans NBRC 16205.</title>
        <authorList>
            <person name="Hosoyama A."/>
            <person name="Uohara A."/>
            <person name="Ohji S."/>
            <person name="Ichikawa N."/>
        </authorList>
    </citation>
    <scope>NUCLEOTIDE SEQUENCE [LARGE SCALE GENOMIC DNA]</scope>
    <source>
        <strain evidence="7 8">NBRC 16205</strain>
    </source>
</reference>
<dbReference type="Pfam" id="PF00849">
    <property type="entry name" value="PseudoU_synth_2"/>
    <property type="match status" value="1"/>
</dbReference>
<dbReference type="PROSITE" id="PS01129">
    <property type="entry name" value="PSI_RLU"/>
    <property type="match status" value="1"/>
</dbReference>
<evidence type="ECO:0000256" key="1">
    <source>
        <dbReference type="ARBA" id="ARBA00000073"/>
    </source>
</evidence>
<dbReference type="Gene3D" id="3.30.2350.10">
    <property type="entry name" value="Pseudouridine synthase"/>
    <property type="match status" value="1"/>
</dbReference>
<name>A0A511DPF5_9PSEU</name>
<protein>
    <recommendedName>
        <fullName evidence="4">RNA pseudouridylate synthase</fullName>
    </recommendedName>
    <alternativeName>
        <fullName evidence="5">RNA-uridine isomerase</fullName>
    </alternativeName>
</protein>